<evidence type="ECO:0000313" key="3">
    <source>
        <dbReference type="Proteomes" id="UP001597173"/>
    </source>
</evidence>
<organism evidence="2 3">
    <name type="scientific">Mycoplana ramosa</name>
    <name type="common">Mycoplana bullata</name>
    <dbReference type="NCBI Taxonomy" id="40837"/>
    <lineage>
        <taxon>Bacteria</taxon>
        <taxon>Pseudomonadati</taxon>
        <taxon>Pseudomonadota</taxon>
        <taxon>Alphaproteobacteria</taxon>
        <taxon>Hyphomicrobiales</taxon>
        <taxon>Rhizobiaceae</taxon>
        <taxon>Mycoplana</taxon>
    </lineage>
</organism>
<dbReference type="EMBL" id="JBHTNF010000005">
    <property type="protein sequence ID" value="MFD1328286.1"/>
    <property type="molecule type" value="Genomic_DNA"/>
</dbReference>
<dbReference type="Pfam" id="PF05136">
    <property type="entry name" value="Phage_portal_2"/>
    <property type="match status" value="1"/>
</dbReference>
<comment type="caution">
    <text evidence="2">The sequence shown here is derived from an EMBL/GenBank/DDBJ whole genome shotgun (WGS) entry which is preliminary data.</text>
</comment>
<keyword evidence="3" id="KW-1185">Reference proteome</keyword>
<gene>
    <name evidence="2" type="ORF">ACFQ33_10325</name>
</gene>
<protein>
    <submittedName>
        <fullName evidence="2">Phage portal protein</fullName>
    </submittedName>
</protein>
<evidence type="ECO:0000313" key="2">
    <source>
        <dbReference type="EMBL" id="MFD1328286.1"/>
    </source>
</evidence>
<reference evidence="3" key="1">
    <citation type="journal article" date="2019" name="Int. J. Syst. Evol. Microbiol.">
        <title>The Global Catalogue of Microorganisms (GCM) 10K type strain sequencing project: providing services to taxonomists for standard genome sequencing and annotation.</title>
        <authorList>
            <consortium name="The Broad Institute Genomics Platform"/>
            <consortium name="The Broad Institute Genome Sequencing Center for Infectious Disease"/>
            <person name="Wu L."/>
            <person name="Ma J."/>
        </authorList>
    </citation>
    <scope>NUCLEOTIDE SEQUENCE [LARGE SCALE GENOMIC DNA]</scope>
    <source>
        <strain evidence="3">CCUG 55609</strain>
    </source>
</reference>
<dbReference type="InterPro" id="IPR006429">
    <property type="entry name" value="Phage_lambda_portal"/>
</dbReference>
<dbReference type="RefSeq" id="WP_374838466.1">
    <property type="nucleotide sequence ID" value="NZ_JBHEEW010000007.1"/>
</dbReference>
<sequence>MNVLDRFVSFFNPQAGVQRAAARQVLSAWHRDYAAAQHGRRNRSWRARGTSANAEVATGFVTLRDRARDFVRNSWAGQRILDVMTSHVIGTGIMTVPNTGSDRDDNRYKLLREEWEAQSDVEGVLDYGGQQALLLRSMIEGGDSVQRMIPISLADAGRGVALRLQSLEGDSIDTSRDAVPDGTVRLGVKLGDWGARQGLYLHRSHPGETGLASIEPSQFVEWEDLCHLYRPLRIGQVRGVTWFAPILLPAKEIQDLMEAAIVQQRTQASFAGFIKRQPGGVSPFAAKADSSEPGSKVTRIEPGQIQDIGDAEIVFANPSSQSVFGDAYKAGLMAIAAGAGLTYDQLTGDLSQANYSSLRAGKIEFRRIVEQLQWGVFVPMVCRKVDRRFEELAVMAGKLRPRKDGYRVDHVMPAVEPIDPKKDLEADILAVRSGRMSPQEFISAWGRDWRKVVTDFDSFFSFVDQNSVPLDIDPRRPWKGGGSATPAVPAGGNQDE</sequence>
<dbReference type="Proteomes" id="UP001597173">
    <property type="component" value="Unassembled WGS sequence"/>
</dbReference>
<evidence type="ECO:0000256" key="1">
    <source>
        <dbReference type="SAM" id="MobiDB-lite"/>
    </source>
</evidence>
<name>A0ABW3YWG5_MYCRA</name>
<accession>A0ABW3YWG5</accession>
<proteinExistence type="predicted"/>
<feature type="region of interest" description="Disordered" evidence="1">
    <location>
        <begin position="473"/>
        <end position="496"/>
    </location>
</feature>
<dbReference type="NCBIfam" id="TIGR01539">
    <property type="entry name" value="portal_lambda"/>
    <property type="match status" value="1"/>
</dbReference>